<comment type="catalytic activity">
    <reaction evidence="9 10">
        <text>5,6-dimethylbenzimidazole + nicotinate beta-D-ribonucleotide = alpha-ribazole 5'-phosphate + nicotinate + H(+)</text>
        <dbReference type="Rhea" id="RHEA:11196"/>
        <dbReference type="ChEBI" id="CHEBI:15378"/>
        <dbReference type="ChEBI" id="CHEBI:15890"/>
        <dbReference type="ChEBI" id="CHEBI:32544"/>
        <dbReference type="ChEBI" id="CHEBI:57502"/>
        <dbReference type="ChEBI" id="CHEBI:57918"/>
        <dbReference type="EC" id="2.4.2.21"/>
    </reaction>
</comment>
<evidence type="ECO:0000313" key="12">
    <source>
        <dbReference type="Proteomes" id="UP000823821"/>
    </source>
</evidence>
<gene>
    <name evidence="10 11" type="primary">cobT</name>
    <name evidence="11" type="ORF">H9784_10760</name>
</gene>
<feature type="active site" description="Proton acceptor" evidence="10">
    <location>
        <position position="313"/>
    </location>
</feature>
<protein>
    <recommendedName>
        <fullName evidence="4 10">Nicotinate-nucleotide--dimethylbenzimidazole phosphoribosyltransferase</fullName>
        <shortName evidence="10">NN:DBI PRT</shortName>
        <ecNumber evidence="3 10">2.4.2.21</ecNumber>
    </recommendedName>
    <alternativeName>
        <fullName evidence="8 10">N(1)-alpha-phosphoribosyltransferase</fullName>
    </alternativeName>
</protein>
<evidence type="ECO:0000256" key="6">
    <source>
        <dbReference type="ARBA" id="ARBA00022676"/>
    </source>
</evidence>
<evidence type="ECO:0000256" key="5">
    <source>
        <dbReference type="ARBA" id="ARBA00022573"/>
    </source>
</evidence>
<dbReference type="FunFam" id="3.40.50.10210:FF:000001">
    <property type="entry name" value="Nicotinate-nucleotide--dimethylbenzimidazole phosphoribosyltransferase"/>
    <property type="match status" value="1"/>
</dbReference>
<organism evidence="11 12">
    <name type="scientific">Candidatus Desulfovibrio intestinavium</name>
    <dbReference type="NCBI Taxonomy" id="2838534"/>
    <lineage>
        <taxon>Bacteria</taxon>
        <taxon>Pseudomonadati</taxon>
        <taxon>Thermodesulfobacteriota</taxon>
        <taxon>Desulfovibrionia</taxon>
        <taxon>Desulfovibrionales</taxon>
        <taxon>Desulfovibrionaceae</taxon>
        <taxon>Desulfovibrio</taxon>
    </lineage>
</organism>
<comment type="similarity">
    <text evidence="2 10">Belongs to the CobT family.</text>
</comment>
<dbReference type="NCBIfam" id="NF000996">
    <property type="entry name" value="PRK00105.1"/>
    <property type="match status" value="1"/>
</dbReference>
<dbReference type="InterPro" id="IPR017846">
    <property type="entry name" value="Nict_dMeBzImd_PRibTrfase_bact"/>
</dbReference>
<dbReference type="GO" id="GO:0008939">
    <property type="term" value="F:nicotinate-nucleotide-dimethylbenzimidazole phosphoribosyltransferase activity"/>
    <property type="evidence" value="ECO:0007669"/>
    <property type="project" value="UniProtKB-UniRule"/>
</dbReference>
<keyword evidence="5 10" id="KW-0169">Cobalamin biosynthesis</keyword>
<comment type="caution">
    <text evidence="11">The sequence shown here is derived from an EMBL/GenBank/DDBJ whole genome shotgun (WGS) entry which is preliminary data.</text>
</comment>
<dbReference type="InterPro" id="IPR023195">
    <property type="entry name" value="Nict_dMeBzImd_PRibTrfase_N"/>
</dbReference>
<evidence type="ECO:0000256" key="9">
    <source>
        <dbReference type="ARBA" id="ARBA00047340"/>
    </source>
</evidence>
<evidence type="ECO:0000313" key="11">
    <source>
        <dbReference type="EMBL" id="HJA80024.1"/>
    </source>
</evidence>
<dbReference type="InterPro" id="IPR036087">
    <property type="entry name" value="Nict_dMeBzImd_PRibTrfase_sf"/>
</dbReference>
<comment type="pathway">
    <text evidence="1 10">Nucleoside biosynthesis; alpha-ribazole biosynthesis; alpha-ribazole from 5,6-dimethylbenzimidazole: step 1/2.</text>
</comment>
<evidence type="ECO:0000256" key="7">
    <source>
        <dbReference type="ARBA" id="ARBA00022679"/>
    </source>
</evidence>
<evidence type="ECO:0000256" key="3">
    <source>
        <dbReference type="ARBA" id="ARBA00011991"/>
    </source>
</evidence>
<dbReference type="Pfam" id="PF02277">
    <property type="entry name" value="DBI_PRT"/>
    <property type="match status" value="1"/>
</dbReference>
<dbReference type="EMBL" id="DWZD01000053">
    <property type="protein sequence ID" value="HJA80024.1"/>
    <property type="molecule type" value="Genomic_DNA"/>
</dbReference>
<name>A0A9D2KRX8_9BACT</name>
<keyword evidence="6 10" id="KW-0328">Glycosyltransferase</keyword>
<keyword evidence="7 10" id="KW-0808">Transferase</keyword>
<dbReference type="Gene3D" id="3.40.50.10210">
    <property type="match status" value="1"/>
</dbReference>
<dbReference type="HAMAP" id="MF_00230">
    <property type="entry name" value="CobT"/>
    <property type="match status" value="1"/>
</dbReference>
<dbReference type="NCBIfam" id="TIGR03160">
    <property type="entry name" value="cobT_DBIPRT"/>
    <property type="match status" value="1"/>
</dbReference>
<evidence type="ECO:0000256" key="10">
    <source>
        <dbReference type="HAMAP-Rule" id="MF_00230"/>
    </source>
</evidence>
<reference evidence="11" key="2">
    <citation type="submission" date="2021-04" db="EMBL/GenBank/DDBJ databases">
        <authorList>
            <person name="Gilroy R."/>
        </authorList>
    </citation>
    <scope>NUCLEOTIDE SEQUENCE</scope>
    <source>
        <strain evidence="11">5032</strain>
    </source>
</reference>
<dbReference type="SUPFAM" id="SSF52733">
    <property type="entry name" value="Nicotinate mononucleotide:5,6-dimethylbenzimidazole phosphoribosyltransferase (CobT)"/>
    <property type="match status" value="1"/>
</dbReference>
<comment type="function">
    <text evidence="10">Catalyzes the synthesis of alpha-ribazole-5'-phosphate from nicotinate mononucleotide (NAMN) and 5,6-dimethylbenzimidazole (DMB).</text>
</comment>
<evidence type="ECO:0000256" key="2">
    <source>
        <dbReference type="ARBA" id="ARBA00007110"/>
    </source>
</evidence>
<accession>A0A9D2KRX8</accession>
<evidence type="ECO:0000256" key="4">
    <source>
        <dbReference type="ARBA" id="ARBA00015486"/>
    </source>
</evidence>
<dbReference type="PANTHER" id="PTHR43463">
    <property type="entry name" value="NICOTINATE-NUCLEOTIDE--DIMETHYLBENZIMIDAZOLE PHOSPHORIBOSYLTRANSFERASE"/>
    <property type="match status" value="1"/>
</dbReference>
<dbReference type="CDD" id="cd02439">
    <property type="entry name" value="DMB-PRT_CobT"/>
    <property type="match status" value="1"/>
</dbReference>
<reference evidence="11" key="1">
    <citation type="journal article" date="2021" name="PeerJ">
        <title>Extensive microbial diversity within the chicken gut microbiome revealed by metagenomics and culture.</title>
        <authorList>
            <person name="Gilroy R."/>
            <person name="Ravi A."/>
            <person name="Getino M."/>
            <person name="Pursley I."/>
            <person name="Horton D.L."/>
            <person name="Alikhan N.F."/>
            <person name="Baker D."/>
            <person name="Gharbi K."/>
            <person name="Hall N."/>
            <person name="Watson M."/>
            <person name="Adriaenssens E.M."/>
            <person name="Foster-Nyarko E."/>
            <person name="Jarju S."/>
            <person name="Secka A."/>
            <person name="Antonio M."/>
            <person name="Oren A."/>
            <person name="Chaudhuri R.R."/>
            <person name="La Ragione R."/>
            <person name="Hildebrand F."/>
            <person name="Pallen M.J."/>
        </authorList>
    </citation>
    <scope>NUCLEOTIDE SEQUENCE</scope>
    <source>
        <strain evidence="11">5032</strain>
    </source>
</reference>
<evidence type="ECO:0000256" key="1">
    <source>
        <dbReference type="ARBA" id="ARBA00005049"/>
    </source>
</evidence>
<dbReference type="EC" id="2.4.2.21" evidence="3 10"/>
<dbReference type="AlphaFoldDB" id="A0A9D2KRX8"/>
<dbReference type="GO" id="GO:0009236">
    <property type="term" value="P:cobalamin biosynthetic process"/>
    <property type="evidence" value="ECO:0007669"/>
    <property type="project" value="UniProtKB-UniRule"/>
</dbReference>
<dbReference type="Proteomes" id="UP000823821">
    <property type="component" value="Unassembled WGS sequence"/>
</dbReference>
<dbReference type="InterPro" id="IPR003200">
    <property type="entry name" value="Nict_dMeBzImd_PRibTrfase"/>
</dbReference>
<evidence type="ECO:0000256" key="8">
    <source>
        <dbReference type="ARBA" id="ARBA00030686"/>
    </source>
</evidence>
<sequence>MHKLIIPPFSQQAARAVRQRLDSLAKVPGSLGSLEELAVRLGGITDTDRPVFSRKAVVLFAGDHGITGKGVSATGPEVTAIQVRNFLAGGGTINAFCRNAGARLVVVDVGVADPLDGAEGLVRRKVMPGCRDFSEGPAMSRDEALACLQVGIDMAREEAARGTQLLAAGEMGIGNTSPSSAIAAVLAGAPVEAVTGLGSGISSADLARKTELIRQGIERNRPNPDDPLDVLAKVGGPELAAMTGLMLGGASLRIPVVVDGFIAGAAAAVGIALRPELRAMLVGSHSSAEPGHALLMRHLGIPTYLDFGLRLGEGTGAALLFPLIDAAVRILGEMRTLAELEIRR</sequence>
<dbReference type="PANTHER" id="PTHR43463:SF1">
    <property type="entry name" value="NICOTINATE-NUCLEOTIDE--DIMETHYLBENZIMIDAZOLE PHOSPHORIBOSYLTRANSFERASE"/>
    <property type="match status" value="1"/>
</dbReference>
<proteinExistence type="inferred from homology"/>
<dbReference type="Gene3D" id="1.10.1610.10">
    <property type="match status" value="1"/>
</dbReference>